<accession>A0A3E3I3N4</accession>
<dbReference type="GO" id="GO:0003700">
    <property type="term" value="F:DNA-binding transcription factor activity"/>
    <property type="evidence" value="ECO:0007669"/>
    <property type="project" value="InterPro"/>
</dbReference>
<dbReference type="RefSeq" id="WP_117531877.1">
    <property type="nucleotide sequence ID" value="NZ_JBKUNB010000002.1"/>
</dbReference>
<organism evidence="6 9">
    <name type="scientific">Eisenbergiella massiliensis</name>
    <dbReference type="NCBI Taxonomy" id="1720294"/>
    <lineage>
        <taxon>Bacteria</taxon>
        <taxon>Bacillati</taxon>
        <taxon>Bacillota</taxon>
        <taxon>Clostridia</taxon>
        <taxon>Lachnospirales</taxon>
        <taxon>Lachnospiraceae</taxon>
        <taxon>Eisenbergiella</taxon>
    </lineage>
</organism>
<dbReference type="Proteomes" id="UP000261166">
    <property type="component" value="Unassembled WGS sequence"/>
</dbReference>
<keyword evidence="2" id="KW-0238">DNA-binding</keyword>
<reference evidence="6 9" key="1">
    <citation type="submission" date="2018-08" db="EMBL/GenBank/DDBJ databases">
        <title>A genome reference for cultivated species of the human gut microbiota.</title>
        <authorList>
            <person name="Zou Y."/>
            <person name="Xue W."/>
            <person name="Luo G."/>
        </authorList>
    </citation>
    <scope>NUCLEOTIDE SEQUENCE [LARGE SCALE GENOMIC DNA]</scope>
    <source>
        <strain evidence="6 9">AF26-4BH</strain>
        <strain evidence="7">TF05-5AC</strain>
    </source>
</reference>
<dbReference type="AlphaFoldDB" id="A0A3E3I3N4"/>
<feature type="domain" description="HTH araC/xylS-type" evidence="5">
    <location>
        <begin position="653"/>
        <end position="752"/>
    </location>
</feature>
<evidence type="ECO:0000313" key="6">
    <source>
        <dbReference type="EMBL" id="RGE59516.1"/>
    </source>
</evidence>
<dbReference type="Proteomes" id="UP000260812">
    <property type="component" value="Unassembled WGS sequence"/>
</dbReference>
<keyword evidence="4" id="KW-0472">Membrane</keyword>
<dbReference type="GeneID" id="97986952"/>
<feature type="transmembrane region" description="Helical" evidence="4">
    <location>
        <begin position="12"/>
        <end position="31"/>
    </location>
</feature>
<evidence type="ECO:0000256" key="1">
    <source>
        <dbReference type="ARBA" id="ARBA00023015"/>
    </source>
</evidence>
<keyword evidence="3" id="KW-0804">Transcription</keyword>
<keyword evidence="4" id="KW-1133">Transmembrane helix</keyword>
<gene>
    <name evidence="6" type="ORF">DWY69_30355</name>
    <name evidence="7" type="ORF">DXC51_08685</name>
</gene>
<protein>
    <submittedName>
        <fullName evidence="6">AraC family transcriptional regulator</fullName>
    </submittedName>
</protein>
<dbReference type="SMART" id="SM00342">
    <property type="entry name" value="HTH_ARAC"/>
    <property type="match status" value="1"/>
</dbReference>
<dbReference type="SUPFAM" id="SSF46689">
    <property type="entry name" value="Homeodomain-like"/>
    <property type="match status" value="2"/>
</dbReference>
<evidence type="ECO:0000259" key="5">
    <source>
        <dbReference type="PROSITE" id="PS01124"/>
    </source>
</evidence>
<keyword evidence="8" id="KW-1185">Reference proteome</keyword>
<name>A0A3E3I3N4_9FIRM</name>
<dbReference type="Gene3D" id="1.10.10.60">
    <property type="entry name" value="Homeodomain-like"/>
    <property type="match status" value="2"/>
</dbReference>
<dbReference type="PANTHER" id="PTHR43280">
    <property type="entry name" value="ARAC-FAMILY TRANSCRIPTIONAL REGULATOR"/>
    <property type="match status" value="1"/>
</dbReference>
<feature type="transmembrane region" description="Helical" evidence="4">
    <location>
        <begin position="299"/>
        <end position="318"/>
    </location>
</feature>
<dbReference type="GO" id="GO:0043565">
    <property type="term" value="F:sequence-specific DNA binding"/>
    <property type="evidence" value="ECO:0007669"/>
    <property type="project" value="InterPro"/>
</dbReference>
<dbReference type="PANTHER" id="PTHR43280:SF28">
    <property type="entry name" value="HTH-TYPE TRANSCRIPTIONAL ACTIVATOR RHAS"/>
    <property type="match status" value="1"/>
</dbReference>
<dbReference type="InterPro" id="IPR018060">
    <property type="entry name" value="HTH_AraC"/>
</dbReference>
<dbReference type="PROSITE" id="PS01124">
    <property type="entry name" value="HTH_ARAC_FAMILY_2"/>
    <property type="match status" value="1"/>
</dbReference>
<evidence type="ECO:0000313" key="7">
    <source>
        <dbReference type="EMBL" id="RGE61629.1"/>
    </source>
</evidence>
<sequence length="761" mass="88162">MKKGKWWRKFFLSYVFVALIPVIVMACFFYYGNRLSWYEEIENKNYTAMGQVINKLDYIKEKMDGMAYHISGYDFGESFETNDRILKEELEVKLTQQLKTYTENIEGIKAYTVFYVRGDKYIYTEAGKLSYLEFEKTIDEYGILDRSSFFSNINALRYNTSVKIHQNAENQTKNSMTFYLYPVPYMSSLPMATLGIGFGNEDIFELVKNYVGSMKANIYITNEHFQNIFSSEKGDFSENENQRLESLSKTLKGTGVFKETIDGQDYVVMRAVSPNSGFTIIMVSSEKNFYNRDDKFEKVFILLSFLMLLTGLGLAFYLSRINYVPIQNLLRKIQINNEETPPISHMNEFELIQGYWEDIQNRSQELYSLLCRQRPLVVASCLKSLLKGRTNGKKELITMLQSANINFVFPYFFAILIPLPSSLNKEEDHSQEILFHVHNAANAYGHLYGVDLLRDNGIAVIVNCREKEENGVDIRLIIGRHIINEINQCDNIHIQLYAGRIYETIEEISTSFMEASAAASEYSFGKENTIILFEQIAEKEENTEFPILEQALYIQCIKQANTGEALKALEKMVDDIRALNSFLISQCLCYDIINLLIKTVNQINGLESQSLDLKELCTFHDVEEFYEKSKKATISICEQYGSYRTLKNKEQKSEMLRYVNDHYSQQTISLDVLAGQFNLSANYVSRFFKQETGCSFIQYITMLRMDKARELLLNTDLPIKDIVVQIGYIDVANFVRKFKAYEGVTPGQYREKMRKETNTAY</sequence>
<dbReference type="Pfam" id="PF12833">
    <property type="entry name" value="HTH_18"/>
    <property type="match status" value="1"/>
</dbReference>
<evidence type="ECO:0000256" key="4">
    <source>
        <dbReference type="SAM" id="Phobius"/>
    </source>
</evidence>
<keyword evidence="1" id="KW-0805">Transcription regulation</keyword>
<evidence type="ECO:0000256" key="3">
    <source>
        <dbReference type="ARBA" id="ARBA00023163"/>
    </source>
</evidence>
<evidence type="ECO:0000313" key="8">
    <source>
        <dbReference type="Proteomes" id="UP000260812"/>
    </source>
</evidence>
<dbReference type="EMBL" id="QVLU01000059">
    <property type="protein sequence ID" value="RGE59516.1"/>
    <property type="molecule type" value="Genomic_DNA"/>
</dbReference>
<keyword evidence="4" id="KW-0812">Transmembrane</keyword>
<comment type="caution">
    <text evidence="6">The sequence shown here is derived from an EMBL/GenBank/DDBJ whole genome shotgun (WGS) entry which is preliminary data.</text>
</comment>
<proteinExistence type="predicted"/>
<evidence type="ECO:0000256" key="2">
    <source>
        <dbReference type="ARBA" id="ARBA00023125"/>
    </source>
</evidence>
<dbReference type="InterPro" id="IPR009057">
    <property type="entry name" value="Homeodomain-like_sf"/>
</dbReference>
<dbReference type="PROSITE" id="PS51257">
    <property type="entry name" value="PROKAR_LIPOPROTEIN"/>
    <property type="match status" value="1"/>
</dbReference>
<dbReference type="OrthoDB" id="184994at2"/>
<evidence type="ECO:0000313" key="9">
    <source>
        <dbReference type="Proteomes" id="UP000261166"/>
    </source>
</evidence>
<dbReference type="EMBL" id="QVLV01000005">
    <property type="protein sequence ID" value="RGE61629.1"/>
    <property type="molecule type" value="Genomic_DNA"/>
</dbReference>